<accession>A0AAX4JCI3</accession>
<dbReference type="KEGG" id="vnx:VNE69_05176"/>
<dbReference type="EMBL" id="CP142730">
    <property type="protein sequence ID" value="WUR03587.1"/>
    <property type="molecule type" value="Genomic_DNA"/>
</dbReference>
<reference evidence="2" key="1">
    <citation type="journal article" date="2024" name="BMC Genomics">
        <title>Functional annotation of a divergent genome using sequence and structure-based similarity.</title>
        <authorList>
            <person name="Svedberg D."/>
            <person name="Winiger R.R."/>
            <person name="Berg A."/>
            <person name="Sharma H."/>
            <person name="Tellgren-Roth C."/>
            <person name="Debrunner-Vossbrinck B.A."/>
            <person name="Vossbrinck C.R."/>
            <person name="Barandun J."/>
        </authorList>
    </citation>
    <scope>NUCLEOTIDE SEQUENCE</scope>
    <source>
        <strain evidence="2">Illinois isolate</strain>
    </source>
</reference>
<dbReference type="GeneID" id="90541400"/>
<name>A0AAX4JCI3_9MICR</name>
<feature type="signal peptide" evidence="1">
    <location>
        <begin position="1"/>
        <end position="18"/>
    </location>
</feature>
<dbReference type="AlphaFoldDB" id="A0AAX4JCI3"/>
<keyword evidence="1" id="KW-0732">Signal</keyword>
<organism evidence="2 3">
    <name type="scientific">Vairimorpha necatrix</name>
    <dbReference type="NCBI Taxonomy" id="6039"/>
    <lineage>
        <taxon>Eukaryota</taxon>
        <taxon>Fungi</taxon>
        <taxon>Fungi incertae sedis</taxon>
        <taxon>Microsporidia</taxon>
        <taxon>Nosematidae</taxon>
        <taxon>Vairimorpha</taxon>
    </lineage>
</organism>
<evidence type="ECO:0000313" key="2">
    <source>
        <dbReference type="EMBL" id="WUR03587.1"/>
    </source>
</evidence>
<sequence>MNSSKLIIFFVFIHSWKGVYDRLNTILTNKIAKRDYCVIVNNKRYLKVEFKFLSIHELNAKLEIEFFPWNESKSLEDININCRGKSVETIVKEFEEVLLLEYEKILADSIILVYNSNFYVVDPIYKKIINYLKEENAKRTELSMCSKIFYDIIDDHYCLWDRIVGRIKIDFRFYNGDPKDFRIPLTIVERNDECYLNISIYLDDVYYFFELNLKELKEETFFNRVELKSSDTNETNKVISKKFHDLYRFIILEGLSLNYKKHIISFDIDNIELYNLNFVISINNNSIQITHNLGKFVYNLDNNSTKVDNENIIEKKTLEEFKELFIKIRLIDFKYDSVELFFRLIENKNKIELLLDRIISNSKNPLCIICAHLMLIQKLIDRNEFNKMLGVDKLNGERKIQIIEIILRNLILRVDILFTYFIKICLFLEAERYINENDDLNDSIFNTLKQIGILVKLKENIEKKVSINEVQLPHNKNIIDIVKIYRNFEKLHFKDIKILRKQILIRILEISILFTGLEKTKCEINSYQSITHKDTVINTLGFDINEVNINNEAIRKKLASNSQEDAEKKYRKYFYQIKCSLENNSEKNISKEELKYNFEKILKLKLSVALNEIMTDALNIKVDHLYDQEVKFEFLNKLLERIKIAIKNLYEHDSMIIDLVIMINNRDENIINELYNEIVEKIGIKLLTNIEKNVRICCRRELLQVLKIAFESFFTTELNIKFKYEKYINQIIKVLSEEEILEFFAEVKDNFHDDLVKIYVNQDDKIFN</sequence>
<evidence type="ECO:0000256" key="1">
    <source>
        <dbReference type="SAM" id="SignalP"/>
    </source>
</evidence>
<evidence type="ECO:0000313" key="3">
    <source>
        <dbReference type="Proteomes" id="UP001334084"/>
    </source>
</evidence>
<dbReference type="RefSeq" id="XP_065329732.1">
    <property type="nucleotide sequence ID" value="XM_065473660.1"/>
</dbReference>
<keyword evidence="3" id="KW-1185">Reference proteome</keyword>
<dbReference type="Proteomes" id="UP001334084">
    <property type="component" value="Chromosome 5"/>
</dbReference>
<proteinExistence type="predicted"/>
<gene>
    <name evidence="2" type="ORF">VNE69_05176</name>
</gene>
<protein>
    <submittedName>
        <fullName evidence="2">Uncharacterized protein</fullName>
    </submittedName>
</protein>
<feature type="chain" id="PRO_5043724543" evidence="1">
    <location>
        <begin position="19"/>
        <end position="768"/>
    </location>
</feature>